<evidence type="ECO:0000256" key="2">
    <source>
        <dbReference type="ARBA" id="ARBA00023125"/>
    </source>
</evidence>
<evidence type="ECO:0000313" key="5">
    <source>
        <dbReference type="EMBL" id="NLR19133.1"/>
    </source>
</evidence>
<dbReference type="PROSITE" id="PS50995">
    <property type="entry name" value="HTH_MARR_2"/>
    <property type="match status" value="1"/>
</dbReference>
<dbReference type="Gene3D" id="1.10.10.10">
    <property type="entry name" value="Winged helix-like DNA-binding domain superfamily/Winged helix DNA-binding domain"/>
    <property type="match status" value="1"/>
</dbReference>
<reference evidence="5 6" key="1">
    <citation type="submission" date="2020-04" db="EMBL/GenBank/DDBJ databases">
        <title>A novel species of genus Lactobacillus that was isolated from fermented food Zha-chili.</title>
        <authorList>
            <person name="Zhang Z."/>
        </authorList>
    </citation>
    <scope>NUCLEOTIDE SEQUENCE [LARGE SCALE GENOMIC DNA]</scope>
    <source>
        <strain evidence="6">HBUAS51383</strain>
    </source>
</reference>
<evidence type="ECO:0000256" key="3">
    <source>
        <dbReference type="ARBA" id="ARBA00023163"/>
    </source>
</evidence>
<dbReference type="PANTHER" id="PTHR42756:SF1">
    <property type="entry name" value="TRANSCRIPTIONAL REPRESSOR OF EMRAB OPERON"/>
    <property type="match status" value="1"/>
</dbReference>
<evidence type="ECO:0000256" key="1">
    <source>
        <dbReference type="ARBA" id="ARBA00023015"/>
    </source>
</evidence>
<keyword evidence="6" id="KW-1185">Reference proteome</keyword>
<evidence type="ECO:0000259" key="4">
    <source>
        <dbReference type="PROSITE" id="PS50995"/>
    </source>
</evidence>
<dbReference type="RefSeq" id="WP_168925723.1">
    <property type="nucleotide sequence ID" value="NZ_JAAXLJ010000018.1"/>
</dbReference>
<keyword evidence="2" id="KW-0238">DNA-binding</keyword>
<dbReference type="PROSITE" id="PS01117">
    <property type="entry name" value="HTH_MARR_1"/>
    <property type="match status" value="1"/>
</dbReference>
<proteinExistence type="predicted"/>
<keyword evidence="3" id="KW-0804">Transcription</keyword>
<dbReference type="PANTHER" id="PTHR42756">
    <property type="entry name" value="TRANSCRIPTIONAL REGULATOR, MARR"/>
    <property type="match status" value="1"/>
</dbReference>
<dbReference type="PRINTS" id="PR00598">
    <property type="entry name" value="HTHMARR"/>
</dbReference>
<dbReference type="InterPro" id="IPR023187">
    <property type="entry name" value="Tscrpt_reg_MarR-type_CS"/>
</dbReference>
<dbReference type="Pfam" id="PF01047">
    <property type="entry name" value="MarR"/>
    <property type="match status" value="1"/>
</dbReference>
<dbReference type="Proteomes" id="UP000763447">
    <property type="component" value="Unassembled WGS sequence"/>
</dbReference>
<name>A0ABX1L234_9LACO</name>
<gene>
    <name evidence="5" type="ORF">HC026_09440</name>
</gene>
<evidence type="ECO:0000313" key="6">
    <source>
        <dbReference type="Proteomes" id="UP000763447"/>
    </source>
</evidence>
<keyword evidence="1" id="KW-0805">Transcription regulation</keyword>
<dbReference type="InterPro" id="IPR036390">
    <property type="entry name" value="WH_DNA-bd_sf"/>
</dbReference>
<dbReference type="SUPFAM" id="SSF46785">
    <property type="entry name" value="Winged helix' DNA-binding domain"/>
    <property type="match status" value="1"/>
</dbReference>
<dbReference type="InterPro" id="IPR036388">
    <property type="entry name" value="WH-like_DNA-bd_sf"/>
</dbReference>
<dbReference type="EMBL" id="JAAXLJ010000018">
    <property type="protein sequence ID" value="NLR19133.1"/>
    <property type="molecule type" value="Genomic_DNA"/>
</dbReference>
<protein>
    <submittedName>
        <fullName evidence="5">MarR family transcriptional regulator</fullName>
    </submittedName>
</protein>
<accession>A0ABX1L234</accession>
<feature type="domain" description="HTH marR-type" evidence="4">
    <location>
        <begin position="8"/>
        <end position="146"/>
    </location>
</feature>
<dbReference type="SMART" id="SM00347">
    <property type="entry name" value="HTH_MARR"/>
    <property type="match status" value="1"/>
</dbReference>
<dbReference type="InterPro" id="IPR000835">
    <property type="entry name" value="HTH_MarR-typ"/>
</dbReference>
<comment type="caution">
    <text evidence="5">The sequence shown here is derived from an EMBL/GenBank/DDBJ whole genome shotgun (WGS) entry which is preliminary data.</text>
</comment>
<organism evidence="5 6">
    <name type="scientific">Secundilactobacillus angelensis</name>
    <dbReference type="NCBI Taxonomy" id="2722706"/>
    <lineage>
        <taxon>Bacteria</taxon>
        <taxon>Bacillati</taxon>
        <taxon>Bacillota</taxon>
        <taxon>Bacilli</taxon>
        <taxon>Lactobacillales</taxon>
        <taxon>Lactobacillaceae</taxon>
        <taxon>Secundilactobacillus</taxon>
    </lineage>
</organism>
<sequence length="146" mass="16519">MTQGNLSEIDLVQQIAQLNLAITNHINNVLAPFEVNSSNYFYVMKIGANPGISQHDFNQLVHLNPSSITRAVNQLIKKGLVRKSTSPVDKRVTQLFLTEEGSTINRGIERHINHLNASLLTELEPDQKRAYQTVIQLRQLIEHKPE</sequence>